<evidence type="ECO:0000256" key="2">
    <source>
        <dbReference type="ARBA" id="ARBA00022692"/>
    </source>
</evidence>
<feature type="transmembrane region" description="Helical" evidence="5">
    <location>
        <begin position="20"/>
        <end position="41"/>
    </location>
</feature>
<dbReference type="EMBL" id="VTPC01007978">
    <property type="protein sequence ID" value="KAF2893463.1"/>
    <property type="molecule type" value="Genomic_DNA"/>
</dbReference>
<dbReference type="PANTHER" id="PTHR16002:SF4">
    <property type="entry name" value="TMEM248_TMEM219 DOMAIN-CONTAINING PROTEIN"/>
    <property type="match status" value="1"/>
</dbReference>
<feature type="domain" description="TMEM248/TMEM219" evidence="6">
    <location>
        <begin position="13"/>
        <end position="134"/>
    </location>
</feature>
<accession>A0A8K0CZ25</accession>
<comment type="caution">
    <text evidence="7">The sequence shown here is derived from an EMBL/GenBank/DDBJ whole genome shotgun (WGS) entry which is preliminary data.</text>
</comment>
<dbReference type="OrthoDB" id="6329605at2759"/>
<dbReference type="GO" id="GO:0016020">
    <property type="term" value="C:membrane"/>
    <property type="evidence" value="ECO:0007669"/>
    <property type="project" value="UniProtKB-SubCell"/>
</dbReference>
<protein>
    <recommendedName>
        <fullName evidence="6">TMEM248/TMEM219 domain-containing protein</fullName>
    </recommendedName>
</protein>
<dbReference type="Proteomes" id="UP000801492">
    <property type="component" value="Unassembled WGS sequence"/>
</dbReference>
<keyword evidence="3 5" id="KW-1133">Transmembrane helix</keyword>
<evidence type="ECO:0000256" key="3">
    <source>
        <dbReference type="ARBA" id="ARBA00022989"/>
    </source>
</evidence>
<evidence type="ECO:0000313" key="8">
    <source>
        <dbReference type="Proteomes" id="UP000801492"/>
    </source>
</evidence>
<proteinExistence type="predicted"/>
<dbReference type="Pfam" id="PF14940">
    <property type="entry name" value="TMEM219"/>
    <property type="match status" value="1"/>
</dbReference>
<keyword evidence="2 5" id="KW-0812">Transmembrane</keyword>
<gene>
    <name evidence="7" type="ORF">ILUMI_12723</name>
</gene>
<keyword evidence="8" id="KW-1185">Reference proteome</keyword>
<evidence type="ECO:0000256" key="4">
    <source>
        <dbReference type="ARBA" id="ARBA00023136"/>
    </source>
</evidence>
<comment type="subcellular location">
    <subcellularLocation>
        <location evidence="1">Membrane</location>
    </subcellularLocation>
</comment>
<evidence type="ECO:0000256" key="5">
    <source>
        <dbReference type="SAM" id="Phobius"/>
    </source>
</evidence>
<dbReference type="AlphaFoldDB" id="A0A8K0CZ25"/>
<name>A0A8K0CZ25_IGNLU</name>
<evidence type="ECO:0000256" key="1">
    <source>
        <dbReference type="ARBA" id="ARBA00004370"/>
    </source>
</evidence>
<sequence>MVFSNMGKNFTNTVKSRPPLVVFTICLMGIIITTFSLAYYIHNYEKPILNNDVKDDWLSLLKHFNTYDICIENASGRVFRKTDHEKQNVVSTTTMAKISKIRFDQEINIEGLVALEGWSSRCPEKVEEMPTHLHIAFTLPKKESNGTKSNDEICVTLTGPASFMPKLVKHSSCSSPLQENVKKWGKLTTKLSDTEQADFCKGGSIGKLEYNIDFSRNLKWDVFLTPEDRVIISYHLVITSLVLLIICILITCYALFKARTTNNNGGDSKQSLMSKGMYL</sequence>
<evidence type="ECO:0000313" key="7">
    <source>
        <dbReference type="EMBL" id="KAF2893463.1"/>
    </source>
</evidence>
<feature type="transmembrane region" description="Helical" evidence="5">
    <location>
        <begin position="232"/>
        <end position="256"/>
    </location>
</feature>
<reference evidence="7" key="1">
    <citation type="submission" date="2019-08" db="EMBL/GenBank/DDBJ databases">
        <title>The genome of the North American firefly Photinus pyralis.</title>
        <authorList>
            <consortium name="Photinus pyralis genome working group"/>
            <person name="Fallon T.R."/>
            <person name="Sander Lower S.E."/>
            <person name="Weng J.-K."/>
        </authorList>
    </citation>
    <scope>NUCLEOTIDE SEQUENCE</scope>
    <source>
        <strain evidence="7">TRF0915ILg1</strain>
        <tissue evidence="7">Whole body</tissue>
    </source>
</reference>
<evidence type="ECO:0000259" key="6">
    <source>
        <dbReference type="Pfam" id="PF14940"/>
    </source>
</evidence>
<keyword evidence="4 5" id="KW-0472">Membrane</keyword>
<organism evidence="7 8">
    <name type="scientific">Ignelater luminosus</name>
    <name type="common">Cucubano</name>
    <name type="synonym">Pyrophorus luminosus</name>
    <dbReference type="NCBI Taxonomy" id="2038154"/>
    <lineage>
        <taxon>Eukaryota</taxon>
        <taxon>Metazoa</taxon>
        <taxon>Ecdysozoa</taxon>
        <taxon>Arthropoda</taxon>
        <taxon>Hexapoda</taxon>
        <taxon>Insecta</taxon>
        <taxon>Pterygota</taxon>
        <taxon>Neoptera</taxon>
        <taxon>Endopterygota</taxon>
        <taxon>Coleoptera</taxon>
        <taxon>Polyphaga</taxon>
        <taxon>Elateriformia</taxon>
        <taxon>Elateroidea</taxon>
        <taxon>Elateridae</taxon>
        <taxon>Agrypninae</taxon>
        <taxon>Pyrophorini</taxon>
        <taxon>Ignelater</taxon>
    </lineage>
</organism>
<dbReference type="InterPro" id="IPR039493">
    <property type="entry name" value="TMEM248/TMEM219"/>
</dbReference>
<dbReference type="InterPro" id="IPR039587">
    <property type="entry name" value="TMEM248/TMEM219_dom"/>
</dbReference>
<dbReference type="PANTHER" id="PTHR16002">
    <property type="entry name" value="TRANSMEMBRANE PROTEIN 248-LIKE"/>
    <property type="match status" value="1"/>
</dbReference>